<sequence>MPNSFDPSSASGLDAEDIRHIERRKRLLGPAYRLFYRTPVKIARGEGVFLYDDKGHQYLDAYNNVVSLGHSSPRVVDAIKEQLDILCTHSRYMQDGLLDYAERLLATFDGEIGRTGCVMFTCTGSEANDLALRVARHRTGKRGVIVTSEAYHGNSGAVAAISPSLGKHSTLDPSLRTVSAPDSYRIPLAEIGPRMAAEVAQQIKDLERRGDGIAAFIVDSVFSSDGLFVNPTDILAPVAEIVRKAGGLFIADEVQSGFGRTCDHLWGYSRHGVDPDIVTMGKPMGNGYPVAGAIFRPEVIEDFGRDMRYFNTFGGNTVAIAAARATLDTILSPGLLTNASKVGGTLLAGLQQLGQRYEQIGDVRGTGLYYGVELVKDRVAKTTDIDVGLAIVNGLRDRRVLISATGPDANVLKIRPQLIFSEANCDQLLDALDKTLAAI</sequence>
<evidence type="ECO:0000313" key="5">
    <source>
        <dbReference type="Proteomes" id="UP000721844"/>
    </source>
</evidence>
<dbReference type="InterPro" id="IPR015424">
    <property type="entry name" value="PyrdxlP-dep_Trfase"/>
</dbReference>
<keyword evidence="4" id="KW-0032">Aminotransferase</keyword>
<name>A0A964E4B7_9PROT</name>
<evidence type="ECO:0000256" key="1">
    <source>
        <dbReference type="ARBA" id="ARBA00008954"/>
    </source>
</evidence>
<keyword evidence="2 3" id="KW-0663">Pyridoxal phosphate</keyword>
<gene>
    <name evidence="4" type="ORF">ACELLULO517_13695</name>
</gene>
<evidence type="ECO:0000313" key="4">
    <source>
        <dbReference type="EMBL" id="MCB8881296.1"/>
    </source>
</evidence>
<dbReference type="AlphaFoldDB" id="A0A964E4B7"/>
<proteinExistence type="inferred from homology"/>
<protein>
    <submittedName>
        <fullName evidence="4">Aspartate aminotransferase family protein</fullName>
    </submittedName>
</protein>
<dbReference type="GO" id="GO:0030170">
    <property type="term" value="F:pyridoxal phosphate binding"/>
    <property type="evidence" value="ECO:0007669"/>
    <property type="project" value="InterPro"/>
</dbReference>
<accession>A0A964E4B7</accession>
<dbReference type="PIRSF" id="PIRSF000521">
    <property type="entry name" value="Transaminase_4ab_Lys_Orn"/>
    <property type="match status" value="1"/>
</dbReference>
<dbReference type="Proteomes" id="UP000721844">
    <property type="component" value="Unassembled WGS sequence"/>
</dbReference>
<dbReference type="EMBL" id="JAESVA010000004">
    <property type="protein sequence ID" value="MCB8881296.1"/>
    <property type="molecule type" value="Genomic_DNA"/>
</dbReference>
<dbReference type="InterPro" id="IPR005814">
    <property type="entry name" value="Aminotrans_3"/>
</dbReference>
<comment type="caution">
    <text evidence="4">The sequence shown here is derived from an EMBL/GenBank/DDBJ whole genome shotgun (WGS) entry which is preliminary data.</text>
</comment>
<dbReference type="Pfam" id="PF00202">
    <property type="entry name" value="Aminotran_3"/>
    <property type="match status" value="1"/>
</dbReference>
<dbReference type="PANTHER" id="PTHR45688">
    <property type="match status" value="1"/>
</dbReference>
<evidence type="ECO:0000256" key="2">
    <source>
        <dbReference type="ARBA" id="ARBA00022898"/>
    </source>
</evidence>
<dbReference type="InterPro" id="IPR015422">
    <property type="entry name" value="PyrdxlP-dep_Trfase_small"/>
</dbReference>
<comment type="similarity">
    <text evidence="1 3">Belongs to the class-III pyridoxal-phosphate-dependent aminotransferase family.</text>
</comment>
<evidence type="ECO:0000256" key="3">
    <source>
        <dbReference type="RuleBase" id="RU003560"/>
    </source>
</evidence>
<keyword evidence="5" id="KW-1185">Reference proteome</keyword>
<dbReference type="Gene3D" id="3.90.1150.10">
    <property type="entry name" value="Aspartate Aminotransferase, domain 1"/>
    <property type="match status" value="1"/>
</dbReference>
<dbReference type="CDD" id="cd00610">
    <property type="entry name" value="OAT_like"/>
    <property type="match status" value="1"/>
</dbReference>
<dbReference type="PANTHER" id="PTHR45688:SF13">
    <property type="entry name" value="ALANINE--GLYOXYLATE AMINOTRANSFERASE 2-LIKE"/>
    <property type="match status" value="1"/>
</dbReference>
<keyword evidence="4" id="KW-0808">Transferase</keyword>
<dbReference type="GO" id="GO:0008483">
    <property type="term" value="F:transaminase activity"/>
    <property type="evidence" value="ECO:0007669"/>
    <property type="project" value="UniProtKB-KW"/>
</dbReference>
<organism evidence="4 5">
    <name type="scientific">Acidisoma cellulosilyticum</name>
    <dbReference type="NCBI Taxonomy" id="2802395"/>
    <lineage>
        <taxon>Bacteria</taxon>
        <taxon>Pseudomonadati</taxon>
        <taxon>Pseudomonadota</taxon>
        <taxon>Alphaproteobacteria</taxon>
        <taxon>Acetobacterales</taxon>
        <taxon>Acidocellaceae</taxon>
        <taxon>Acidisoma</taxon>
    </lineage>
</organism>
<dbReference type="SUPFAM" id="SSF53383">
    <property type="entry name" value="PLP-dependent transferases"/>
    <property type="match status" value="1"/>
</dbReference>
<dbReference type="InterPro" id="IPR015421">
    <property type="entry name" value="PyrdxlP-dep_Trfase_major"/>
</dbReference>
<dbReference type="Gene3D" id="3.40.640.10">
    <property type="entry name" value="Type I PLP-dependent aspartate aminotransferase-like (Major domain)"/>
    <property type="match status" value="1"/>
</dbReference>
<reference evidence="4 5" key="1">
    <citation type="journal article" date="2021" name="Microorganisms">
        <title>Acidisoma silvae sp. nov. and Acidisomacellulosilytica sp. nov., Two Acidophilic Bacteria Isolated from Decaying Wood, Hydrolyzing Cellulose and Producing Poly-3-hydroxybutyrate.</title>
        <authorList>
            <person name="Mieszkin S."/>
            <person name="Pouder E."/>
            <person name="Uroz S."/>
            <person name="Simon-Colin C."/>
            <person name="Alain K."/>
        </authorList>
    </citation>
    <scope>NUCLEOTIDE SEQUENCE [LARGE SCALE GENOMIC DNA]</scope>
    <source>
        <strain evidence="4 5">HW T5.17</strain>
    </source>
</reference>